<dbReference type="AlphaFoldDB" id="A0A9Q1QR30"/>
<dbReference type="Proteomes" id="UP001153076">
    <property type="component" value="Unassembled WGS sequence"/>
</dbReference>
<dbReference type="Gene3D" id="3.30.160.60">
    <property type="entry name" value="Classic Zinc Finger"/>
    <property type="match status" value="2"/>
</dbReference>
<dbReference type="PROSITE" id="PS00028">
    <property type="entry name" value="ZINC_FINGER_C2H2_1"/>
    <property type="match status" value="1"/>
</dbReference>
<protein>
    <recommendedName>
        <fullName evidence="2">C2H2-type domain-containing protein</fullName>
    </recommendedName>
</protein>
<name>A0A9Q1QR30_9CARY</name>
<dbReference type="OrthoDB" id="434647at2759"/>
<evidence type="ECO:0000313" key="3">
    <source>
        <dbReference type="EMBL" id="KAJ8451422.1"/>
    </source>
</evidence>
<dbReference type="SUPFAM" id="SSF57667">
    <property type="entry name" value="beta-beta-alpha zinc fingers"/>
    <property type="match status" value="2"/>
</dbReference>
<dbReference type="InterPro" id="IPR036236">
    <property type="entry name" value="Znf_C2H2_sf"/>
</dbReference>
<dbReference type="Pfam" id="PF12874">
    <property type="entry name" value="zf-met"/>
    <property type="match status" value="2"/>
</dbReference>
<dbReference type="SMART" id="SM00451">
    <property type="entry name" value="ZnF_U1"/>
    <property type="match status" value="2"/>
</dbReference>
<keyword evidence="4" id="KW-1185">Reference proteome</keyword>
<feature type="compositionally biased region" description="Pro residues" evidence="1">
    <location>
        <begin position="81"/>
        <end position="95"/>
    </location>
</feature>
<dbReference type="InterPro" id="IPR013087">
    <property type="entry name" value="Znf_C2H2_type"/>
</dbReference>
<evidence type="ECO:0000256" key="1">
    <source>
        <dbReference type="SAM" id="MobiDB-lite"/>
    </source>
</evidence>
<dbReference type="SMART" id="SM00355">
    <property type="entry name" value="ZnF_C2H2"/>
    <property type="match status" value="2"/>
</dbReference>
<reference evidence="3" key="1">
    <citation type="submission" date="2022-04" db="EMBL/GenBank/DDBJ databases">
        <title>Carnegiea gigantea Genome sequencing and assembly v2.</title>
        <authorList>
            <person name="Copetti D."/>
            <person name="Sanderson M.J."/>
            <person name="Burquez A."/>
            <person name="Wojciechowski M.F."/>
        </authorList>
    </citation>
    <scope>NUCLEOTIDE SEQUENCE</scope>
    <source>
        <strain evidence="3">SGP5-SGP5p</strain>
        <tissue evidence="3">Aerial part</tissue>
    </source>
</reference>
<dbReference type="GO" id="GO:0008270">
    <property type="term" value="F:zinc ion binding"/>
    <property type="evidence" value="ECO:0007669"/>
    <property type="project" value="InterPro"/>
</dbReference>
<feature type="compositionally biased region" description="Pro residues" evidence="1">
    <location>
        <begin position="187"/>
        <end position="196"/>
    </location>
</feature>
<feature type="domain" description="C2H2-type" evidence="2">
    <location>
        <begin position="225"/>
        <end position="247"/>
    </location>
</feature>
<feature type="compositionally biased region" description="Polar residues" evidence="1">
    <location>
        <begin position="56"/>
        <end position="75"/>
    </location>
</feature>
<gene>
    <name evidence="3" type="ORF">Cgig2_017813</name>
</gene>
<evidence type="ECO:0000313" key="4">
    <source>
        <dbReference type="Proteomes" id="UP001153076"/>
    </source>
</evidence>
<comment type="caution">
    <text evidence="3">The sequence shown here is derived from an EMBL/GenBank/DDBJ whole genome shotgun (WGS) entry which is preliminary data.</text>
</comment>
<accession>A0A9Q1QR30</accession>
<evidence type="ECO:0000259" key="2">
    <source>
        <dbReference type="PROSITE" id="PS00028"/>
    </source>
</evidence>
<feature type="region of interest" description="Disordered" evidence="1">
    <location>
        <begin position="56"/>
        <end position="196"/>
    </location>
</feature>
<dbReference type="InterPro" id="IPR003604">
    <property type="entry name" value="Matrin/U1-like-C_Znf_C2H2"/>
</dbReference>
<dbReference type="EMBL" id="JAKOGI010000009">
    <property type="protein sequence ID" value="KAJ8451422.1"/>
    <property type="molecule type" value="Genomic_DNA"/>
</dbReference>
<dbReference type="GO" id="GO:0003676">
    <property type="term" value="F:nucleic acid binding"/>
    <property type="evidence" value="ECO:0007669"/>
    <property type="project" value="InterPro"/>
</dbReference>
<dbReference type="PANTHER" id="PTHR47487">
    <property type="entry name" value="OS06G0651300 PROTEIN-RELATED"/>
    <property type="match status" value="1"/>
</dbReference>
<proteinExistence type="predicted"/>
<dbReference type="PANTHER" id="PTHR47487:SF8">
    <property type="entry name" value="OS08G0270900 PROTEIN"/>
    <property type="match status" value="1"/>
</dbReference>
<sequence>MASDRKKYVMAAELAIEREMAYRKQLELSCPKQNIKYGENPFSRTQVTQLSIPSVDVNSNSKASVPSSWPEQSLLGSRIPRPNPSPSSSPRPSPGRPLVASPSPSNPFQREARPSIPSKSILSHQGPKARPTCSARPILPPGQRLAPLSPHPYRPQQQGLLPRPKSSASGSIARPSPPPIRLTLLPTPYPGPRPNPNSGPIIILKRKEAPQLNHTDHGKPNKLFCNVCEVHCSSASNLKMHLQGQKHQAKVNQIQGVGKINGQVYCELCGIWCMNEFNYKQHLSGKNHTLKLRAAEKIEQVKA</sequence>
<organism evidence="3 4">
    <name type="scientific">Carnegiea gigantea</name>
    <dbReference type="NCBI Taxonomy" id="171969"/>
    <lineage>
        <taxon>Eukaryota</taxon>
        <taxon>Viridiplantae</taxon>
        <taxon>Streptophyta</taxon>
        <taxon>Embryophyta</taxon>
        <taxon>Tracheophyta</taxon>
        <taxon>Spermatophyta</taxon>
        <taxon>Magnoliopsida</taxon>
        <taxon>eudicotyledons</taxon>
        <taxon>Gunneridae</taxon>
        <taxon>Pentapetalae</taxon>
        <taxon>Caryophyllales</taxon>
        <taxon>Cactineae</taxon>
        <taxon>Cactaceae</taxon>
        <taxon>Cactoideae</taxon>
        <taxon>Echinocereeae</taxon>
        <taxon>Carnegiea</taxon>
    </lineage>
</organism>